<keyword evidence="3" id="KW-0963">Cytoplasm</keyword>
<keyword evidence="4" id="KW-0493">Microtubule</keyword>
<evidence type="ECO:0000313" key="10">
    <source>
        <dbReference type="Proteomes" id="UP000325315"/>
    </source>
</evidence>
<dbReference type="PANTHER" id="PTHR31358">
    <property type="entry name" value="PROTEIN WVD2-LIKE 4"/>
    <property type="match status" value="1"/>
</dbReference>
<comment type="similarity">
    <text evidence="2">Belongs to the TPX2 family.</text>
</comment>
<evidence type="ECO:0000259" key="8">
    <source>
        <dbReference type="Pfam" id="PF06886"/>
    </source>
</evidence>
<feature type="compositionally biased region" description="Basic residues" evidence="7">
    <location>
        <begin position="303"/>
        <end position="312"/>
    </location>
</feature>
<organism evidence="9 10">
    <name type="scientific">Gossypium australe</name>
    <dbReference type="NCBI Taxonomy" id="47621"/>
    <lineage>
        <taxon>Eukaryota</taxon>
        <taxon>Viridiplantae</taxon>
        <taxon>Streptophyta</taxon>
        <taxon>Embryophyta</taxon>
        <taxon>Tracheophyta</taxon>
        <taxon>Spermatophyta</taxon>
        <taxon>Magnoliopsida</taxon>
        <taxon>eudicotyledons</taxon>
        <taxon>Gunneridae</taxon>
        <taxon>Pentapetalae</taxon>
        <taxon>rosids</taxon>
        <taxon>malvids</taxon>
        <taxon>Malvales</taxon>
        <taxon>Malvaceae</taxon>
        <taxon>Malvoideae</taxon>
        <taxon>Gossypium</taxon>
    </lineage>
</organism>
<evidence type="ECO:0000256" key="6">
    <source>
        <dbReference type="SAM" id="Coils"/>
    </source>
</evidence>
<dbReference type="PANTHER" id="PTHR31358:SF29">
    <property type="entry name" value="PROTEIN WVD2-LIKE 5-RELATED"/>
    <property type="match status" value="1"/>
</dbReference>
<keyword evidence="5" id="KW-0206">Cytoskeleton</keyword>
<feature type="coiled-coil region" evidence="6">
    <location>
        <begin position="237"/>
        <end position="264"/>
    </location>
</feature>
<keyword evidence="6" id="KW-0175">Coiled coil</keyword>
<name>A0A5B6UJ72_9ROSI</name>
<dbReference type="GO" id="GO:0005874">
    <property type="term" value="C:microtubule"/>
    <property type="evidence" value="ECO:0007669"/>
    <property type="project" value="UniProtKB-KW"/>
</dbReference>
<gene>
    <name evidence="9" type="ORF">EPI10_012688</name>
</gene>
<dbReference type="Pfam" id="PF06886">
    <property type="entry name" value="TPX2"/>
    <property type="match status" value="1"/>
</dbReference>
<feature type="region of interest" description="Disordered" evidence="7">
    <location>
        <begin position="277"/>
        <end position="440"/>
    </location>
</feature>
<keyword evidence="10" id="KW-1185">Reference proteome</keyword>
<dbReference type="InterPro" id="IPR044833">
    <property type="entry name" value="WDL5/6"/>
</dbReference>
<evidence type="ECO:0000256" key="3">
    <source>
        <dbReference type="ARBA" id="ARBA00022490"/>
    </source>
</evidence>
<feature type="domain" description="TPX2 C-terminal" evidence="8">
    <location>
        <begin position="222"/>
        <end position="297"/>
    </location>
</feature>
<dbReference type="AlphaFoldDB" id="A0A5B6UJ72"/>
<evidence type="ECO:0000256" key="4">
    <source>
        <dbReference type="ARBA" id="ARBA00022701"/>
    </source>
</evidence>
<comment type="subcellular location">
    <subcellularLocation>
        <location evidence="1">Cytoplasm</location>
        <location evidence="1">Cytoskeleton</location>
    </subcellularLocation>
</comment>
<dbReference type="Proteomes" id="UP000325315">
    <property type="component" value="Unassembled WGS sequence"/>
</dbReference>
<dbReference type="OrthoDB" id="1939285at2759"/>
<feature type="compositionally biased region" description="Polar residues" evidence="7">
    <location>
        <begin position="131"/>
        <end position="162"/>
    </location>
</feature>
<sequence length="454" mass="49167">MDSDNLFSAGGLEVAHQNGVYPQLRVSGDDNGILNNVNGNAEETVGTCSQNGIDDNGATMETRVRSNDLADNNGPIGSKEGEVNDHVNVKQSKPQKVQSKTKNEKPSGTRNASSALMKKSKDGKTAEVRLTASNGGSVATNSHLKQPLKNRSCNERQANASKGSEKPDAAFSEGPMEKPKLKPLKKGPLNKAEGDTESSYPFCPMAADAKPRKVGSLPNYGFSFKCDERAEKRKEFYTKLEEKIQAMEVEKSNLQAKSKETQEAEIKMFRKSLNFKATPMPSFYQEPPPPKVELKKIPPTRAKSPKLGRRKSSTPSDSDGNSNSGHQSVQLSLDEKAFQSTSSKVISPVNAKKPQRKSLPKLPSQKTSLSGSTNDEKTSNTSSQKRVNAPKASTKGKIALPKATNEENNTLSDVTNEELSPTQLQPAVSAADSGESQRDIDQVDLVQELIALEH</sequence>
<feature type="compositionally biased region" description="Polar residues" evidence="7">
    <location>
        <begin position="364"/>
        <end position="386"/>
    </location>
</feature>
<protein>
    <submittedName>
        <fullName evidence="9">Protein WVD2-like 5 isoform X1</fullName>
    </submittedName>
</protein>
<feature type="region of interest" description="Disordered" evidence="7">
    <location>
        <begin position="67"/>
        <end position="201"/>
    </location>
</feature>
<evidence type="ECO:0000256" key="7">
    <source>
        <dbReference type="SAM" id="MobiDB-lite"/>
    </source>
</evidence>
<accession>A0A5B6UJ72</accession>
<reference evidence="9" key="1">
    <citation type="submission" date="2019-08" db="EMBL/GenBank/DDBJ databases">
        <authorList>
            <person name="Liu F."/>
        </authorList>
    </citation>
    <scope>NUCLEOTIDE SEQUENCE [LARGE SCALE GENOMIC DNA]</scope>
    <source>
        <strain evidence="9">PA1801</strain>
        <tissue evidence="9">Leaf</tissue>
    </source>
</reference>
<evidence type="ECO:0000256" key="1">
    <source>
        <dbReference type="ARBA" id="ARBA00004245"/>
    </source>
</evidence>
<proteinExistence type="inferred from homology"/>
<dbReference type="EMBL" id="SMMG02000010">
    <property type="protein sequence ID" value="KAA3458031.1"/>
    <property type="molecule type" value="Genomic_DNA"/>
</dbReference>
<feature type="compositionally biased region" description="Low complexity" evidence="7">
    <location>
        <begin position="89"/>
        <end position="100"/>
    </location>
</feature>
<evidence type="ECO:0000313" key="9">
    <source>
        <dbReference type="EMBL" id="KAA3458031.1"/>
    </source>
</evidence>
<evidence type="ECO:0000256" key="2">
    <source>
        <dbReference type="ARBA" id="ARBA00005885"/>
    </source>
</evidence>
<comment type="caution">
    <text evidence="9">The sequence shown here is derived from an EMBL/GenBank/DDBJ whole genome shotgun (WGS) entry which is preliminary data.</text>
</comment>
<dbReference type="InterPro" id="IPR027329">
    <property type="entry name" value="TPX2_C"/>
</dbReference>
<feature type="compositionally biased region" description="Basic and acidic residues" evidence="7">
    <location>
        <begin position="79"/>
        <end position="88"/>
    </location>
</feature>
<feature type="compositionally biased region" description="Polar residues" evidence="7">
    <location>
        <begin position="313"/>
        <end position="331"/>
    </location>
</feature>
<dbReference type="GO" id="GO:0008017">
    <property type="term" value="F:microtubule binding"/>
    <property type="evidence" value="ECO:0007669"/>
    <property type="project" value="InterPro"/>
</dbReference>
<evidence type="ECO:0000256" key="5">
    <source>
        <dbReference type="ARBA" id="ARBA00023212"/>
    </source>
</evidence>
<feature type="compositionally biased region" description="Polar residues" evidence="7">
    <location>
        <begin position="406"/>
        <end position="426"/>
    </location>
</feature>